<sequence>MRKKPEDTDVSDEAWEIFNTLADLEALGDAPEDWMPWFLAFEAGYIAGLEE</sequence>
<proteinExistence type="predicted"/>
<protein>
    <submittedName>
        <fullName evidence="1">Uncharacterized protein</fullName>
    </submittedName>
</protein>
<reference evidence="1" key="1">
    <citation type="submission" date="2020-03" db="EMBL/GenBank/DDBJ databases">
        <title>The deep terrestrial virosphere.</title>
        <authorList>
            <person name="Holmfeldt K."/>
            <person name="Nilsson E."/>
            <person name="Simone D."/>
            <person name="Lopez-Fernandez M."/>
            <person name="Wu X."/>
            <person name="de Brujin I."/>
            <person name="Lundin D."/>
            <person name="Andersson A."/>
            <person name="Bertilsson S."/>
            <person name="Dopson M."/>
        </authorList>
    </citation>
    <scope>NUCLEOTIDE SEQUENCE</scope>
    <source>
        <strain evidence="1">MM415B02098</strain>
    </source>
</reference>
<dbReference type="AlphaFoldDB" id="A0A6M3KW20"/>
<organism evidence="1">
    <name type="scientific">viral metagenome</name>
    <dbReference type="NCBI Taxonomy" id="1070528"/>
    <lineage>
        <taxon>unclassified sequences</taxon>
        <taxon>metagenomes</taxon>
        <taxon>organismal metagenomes</taxon>
    </lineage>
</organism>
<accession>A0A6M3KW20</accession>
<dbReference type="EMBL" id="MT142628">
    <property type="protein sequence ID" value="QJA86316.1"/>
    <property type="molecule type" value="Genomic_DNA"/>
</dbReference>
<gene>
    <name evidence="1" type="ORF">MM415B02098_0021</name>
</gene>
<evidence type="ECO:0000313" key="1">
    <source>
        <dbReference type="EMBL" id="QJA86316.1"/>
    </source>
</evidence>
<name>A0A6M3KW20_9ZZZZ</name>